<proteinExistence type="predicted"/>
<evidence type="ECO:0000313" key="1">
    <source>
        <dbReference type="EMBL" id="OWK96949.1"/>
    </source>
</evidence>
<name>A0A246B6F0_9FLAO</name>
<reference evidence="1 2" key="1">
    <citation type="submission" date="2014-01" db="EMBL/GenBank/DDBJ databases">
        <authorList>
            <consortium name="Genome Consortium for Active Teaching"/>
            <person name="Sontag T.C."/>
            <person name="Newman J.D."/>
        </authorList>
    </citation>
    <scope>NUCLEOTIDE SEQUENCE [LARGE SCALE GENOMIC DNA]</scope>
    <source>
        <strain evidence="1 2">DSM 19056</strain>
    </source>
</reference>
<keyword evidence="2" id="KW-1185">Reference proteome</keyword>
<sequence length="221" mass="25898">MITSIQLLKKRIDELTFEEMAFVHLSTSNSPIFVKNYQLRSTLSFIYQNICHALVNEASKQLMPYLSLCAILDQLGICYDRKDKIKPRYANGIKRALVNFSELVEDDKLIDVLYALRNGLLHNLSLTSFDKFKNKFYKFRYNIEIEGIYQDAEIEWNSNYATLDTDPEKYTTHINVEKLRALVFGSIDKANDLNQNSLLELRLEGRLRQLYFDYVRAVEIE</sequence>
<dbReference type="AlphaFoldDB" id="A0A246B6F0"/>
<protein>
    <submittedName>
        <fullName evidence="1">Uncharacterized protein</fullName>
    </submittedName>
</protein>
<dbReference type="EMBL" id="JASZ02000071">
    <property type="protein sequence ID" value="OWK96949.1"/>
    <property type="molecule type" value="Genomic_DNA"/>
</dbReference>
<dbReference type="RefSeq" id="WP_031501601.1">
    <property type="nucleotide sequence ID" value="NZ_JASZ02000071.1"/>
</dbReference>
<organism evidence="1 2">
    <name type="scientific">Kaistella haifensis DSM 19056</name>
    <dbReference type="NCBI Taxonomy" id="1450526"/>
    <lineage>
        <taxon>Bacteria</taxon>
        <taxon>Pseudomonadati</taxon>
        <taxon>Bacteroidota</taxon>
        <taxon>Flavobacteriia</taxon>
        <taxon>Flavobacteriales</taxon>
        <taxon>Weeksellaceae</taxon>
        <taxon>Chryseobacterium group</taxon>
        <taxon>Kaistella</taxon>
    </lineage>
</organism>
<dbReference type="Proteomes" id="UP000197587">
    <property type="component" value="Unassembled WGS sequence"/>
</dbReference>
<accession>A0A246B6F0</accession>
<gene>
    <name evidence="1" type="ORF">AP75_13800</name>
</gene>
<evidence type="ECO:0000313" key="2">
    <source>
        <dbReference type="Proteomes" id="UP000197587"/>
    </source>
</evidence>
<reference evidence="1 2" key="2">
    <citation type="submission" date="2017-05" db="EMBL/GenBank/DDBJ databases">
        <title>Genome of Chryseobacterium haifense.</title>
        <authorList>
            <person name="Newman J.D."/>
        </authorList>
    </citation>
    <scope>NUCLEOTIDE SEQUENCE [LARGE SCALE GENOMIC DNA]</scope>
    <source>
        <strain evidence="1 2">DSM 19056</strain>
    </source>
</reference>
<comment type="caution">
    <text evidence="1">The sequence shown here is derived from an EMBL/GenBank/DDBJ whole genome shotgun (WGS) entry which is preliminary data.</text>
</comment>